<name>E4TQM6_MARTH</name>
<feature type="transmembrane region" description="Helical" evidence="1">
    <location>
        <begin position="122"/>
        <end position="141"/>
    </location>
</feature>
<evidence type="ECO:0000256" key="1">
    <source>
        <dbReference type="SAM" id="Phobius"/>
    </source>
</evidence>
<feature type="transmembrane region" description="Helical" evidence="1">
    <location>
        <begin position="276"/>
        <end position="295"/>
    </location>
</feature>
<keyword evidence="1" id="KW-0472">Membrane</keyword>
<evidence type="ECO:0000313" key="2">
    <source>
        <dbReference type="EMBL" id="ADR20587.1"/>
    </source>
</evidence>
<protein>
    <recommendedName>
        <fullName evidence="4">Oligosaccharide repeat unit polymerase</fullName>
    </recommendedName>
</protein>
<dbReference type="HOGENOM" id="CLU_578472_0_0_10"/>
<feature type="transmembrane region" description="Helical" evidence="1">
    <location>
        <begin position="206"/>
        <end position="223"/>
    </location>
</feature>
<reference evidence="2 3" key="1">
    <citation type="journal article" date="2011" name="Stand. Genomic Sci.">
        <title>Complete genome sequence of Marivirga tractuosa type strain (H-43).</title>
        <authorList>
            <person name="Pagani I."/>
            <person name="Chertkov O."/>
            <person name="Lapidus A."/>
            <person name="Lucas S."/>
            <person name="Del Rio T.G."/>
            <person name="Tice H."/>
            <person name="Copeland A."/>
            <person name="Cheng J.F."/>
            <person name="Nolan M."/>
            <person name="Saunders E."/>
            <person name="Pitluck S."/>
            <person name="Held B."/>
            <person name="Goodwin L."/>
            <person name="Liolios K."/>
            <person name="Ovchinikova G."/>
            <person name="Ivanova N."/>
            <person name="Mavromatis K."/>
            <person name="Pati A."/>
            <person name="Chen A."/>
            <person name="Palaniappan K."/>
            <person name="Land M."/>
            <person name="Hauser L."/>
            <person name="Jeffries C.D."/>
            <person name="Detter J.C."/>
            <person name="Han C."/>
            <person name="Tapia R."/>
            <person name="Ngatchou-Djao O.D."/>
            <person name="Rohde M."/>
            <person name="Goker M."/>
            <person name="Spring S."/>
            <person name="Sikorski J."/>
            <person name="Woyke T."/>
            <person name="Bristow J."/>
            <person name="Eisen J.A."/>
            <person name="Markowitz V."/>
            <person name="Hugenholtz P."/>
            <person name="Klenk H.P."/>
            <person name="Kyrpides N.C."/>
        </authorList>
    </citation>
    <scope>NUCLEOTIDE SEQUENCE [LARGE SCALE GENOMIC DNA]</scope>
    <source>
        <strain evidence="3">ATCC 23168 / DSM 4126 / NBRC 15989 / NCIMB 1408 / VKM B-1430 / H-43</strain>
    </source>
</reference>
<sequence>MNKKLNVFIEIPVLVKFLIVLYFVVFVLTENLLQLAHEKEPSVAIITIVILNILTGALGIFPFFLRGFGLLHLLIFPDLIGLFKGFAKNPVGFFELSYENGVILNTTSAGYIPPYSLIDLNLQSTFLTFIWIIFVYVGYFYSNPQLSLQLKGIAKTASQKRFYLLSLVAVIVIMVFFYSVGGVTSWISTWGLAGGRDKAAEGLGPIMRLLKVAYFIPLIWYLLKGTKVFRNPVFLLILLLTISVGFFSTGSRSSVITVILAFFVVYMIKTHKIPKVVPVISFFVAVFLFGLLGQIRSESTYNQGRFAWENIEFDIKENIEDAGQEAEAWAGLGTSIAIYDKVPDEIDYLYGKSYVAFIMFWIPRAIWSDKPHSAGYYTGREIFNSGGGVPPPPNAEAFWNFGYLGVIIIAFVQGVLSKLIVNTFRQYYFVPGVVIFYVFILISGFSMSTLVLTALLQSSIFIFLVLKYLRLI</sequence>
<feature type="transmembrane region" description="Helical" evidence="1">
    <location>
        <begin position="428"/>
        <end position="445"/>
    </location>
</feature>
<feature type="transmembrane region" description="Helical" evidence="1">
    <location>
        <begin position="68"/>
        <end position="87"/>
    </location>
</feature>
<keyword evidence="3" id="KW-1185">Reference proteome</keyword>
<evidence type="ECO:0008006" key="4">
    <source>
        <dbReference type="Google" id="ProtNLM"/>
    </source>
</evidence>
<dbReference type="Proteomes" id="UP000008720">
    <property type="component" value="Chromosome"/>
</dbReference>
<feature type="transmembrane region" description="Helical" evidence="1">
    <location>
        <begin position="41"/>
        <end position="61"/>
    </location>
</feature>
<keyword evidence="1" id="KW-0812">Transmembrane</keyword>
<dbReference type="RefSeq" id="WP_013452738.1">
    <property type="nucleotide sequence ID" value="NC_014759.1"/>
</dbReference>
<feature type="transmembrane region" description="Helical" evidence="1">
    <location>
        <begin position="397"/>
        <end position="416"/>
    </location>
</feature>
<feature type="transmembrane region" description="Helical" evidence="1">
    <location>
        <begin position="451"/>
        <end position="469"/>
    </location>
</feature>
<feature type="transmembrane region" description="Helical" evidence="1">
    <location>
        <begin position="7"/>
        <end position="29"/>
    </location>
</feature>
<dbReference type="KEGG" id="mtt:Ftrac_0584"/>
<dbReference type="InterPro" id="IPR029468">
    <property type="entry name" value="O-ag_pol_Wzy"/>
</dbReference>
<dbReference type="STRING" id="643867.Ftrac_0584"/>
<evidence type="ECO:0000313" key="3">
    <source>
        <dbReference type="Proteomes" id="UP000008720"/>
    </source>
</evidence>
<accession>E4TQM6</accession>
<gene>
    <name evidence="2" type="ordered locus">Ftrac_0584</name>
</gene>
<dbReference type="EMBL" id="CP002349">
    <property type="protein sequence ID" value="ADR20587.1"/>
    <property type="molecule type" value="Genomic_DNA"/>
</dbReference>
<feature type="transmembrane region" description="Helical" evidence="1">
    <location>
        <begin position="162"/>
        <end position="186"/>
    </location>
</feature>
<feature type="transmembrane region" description="Helical" evidence="1">
    <location>
        <begin position="228"/>
        <end position="247"/>
    </location>
</feature>
<dbReference type="NCBIfam" id="TIGR04370">
    <property type="entry name" value="glyco_rpt_poly"/>
    <property type="match status" value="1"/>
</dbReference>
<dbReference type="AlphaFoldDB" id="E4TQM6"/>
<proteinExistence type="predicted"/>
<dbReference type="eggNOG" id="ENOG5032SM8">
    <property type="taxonomic scope" value="Bacteria"/>
</dbReference>
<keyword evidence="1" id="KW-1133">Transmembrane helix</keyword>
<dbReference type="Pfam" id="PF14296">
    <property type="entry name" value="O-ag_pol_Wzy"/>
    <property type="match status" value="1"/>
</dbReference>
<organism evidence="2 3">
    <name type="scientific">Marivirga tractuosa (strain ATCC 23168 / DSM 4126 / NBRC 15989 / NCIMB 1408 / VKM B-1430 / H-43)</name>
    <name type="common">Microscilla tractuosa</name>
    <name type="synonym">Flexibacter tractuosus</name>
    <dbReference type="NCBI Taxonomy" id="643867"/>
    <lineage>
        <taxon>Bacteria</taxon>
        <taxon>Pseudomonadati</taxon>
        <taxon>Bacteroidota</taxon>
        <taxon>Cytophagia</taxon>
        <taxon>Cytophagales</taxon>
        <taxon>Marivirgaceae</taxon>
        <taxon>Marivirga</taxon>
    </lineage>
</organism>